<gene>
    <name evidence="2" type="ORF">AFUS01_LOCUS27463</name>
</gene>
<dbReference type="AlphaFoldDB" id="A0A8J2PJZ3"/>
<reference evidence="2" key="1">
    <citation type="submission" date="2021-06" db="EMBL/GenBank/DDBJ databases">
        <authorList>
            <person name="Hodson N. C."/>
            <person name="Mongue J. A."/>
            <person name="Jaron S. K."/>
        </authorList>
    </citation>
    <scope>NUCLEOTIDE SEQUENCE</scope>
</reference>
<keyword evidence="1" id="KW-1133">Transmembrane helix</keyword>
<keyword evidence="1" id="KW-0472">Membrane</keyword>
<evidence type="ECO:0000256" key="1">
    <source>
        <dbReference type="SAM" id="Phobius"/>
    </source>
</evidence>
<dbReference type="Proteomes" id="UP000708208">
    <property type="component" value="Unassembled WGS sequence"/>
</dbReference>
<proteinExistence type="predicted"/>
<comment type="caution">
    <text evidence="2">The sequence shown here is derived from an EMBL/GenBank/DDBJ whole genome shotgun (WGS) entry which is preliminary data.</text>
</comment>
<feature type="non-terminal residue" evidence="2">
    <location>
        <position position="1"/>
    </location>
</feature>
<organism evidence="2 3">
    <name type="scientific">Allacma fusca</name>
    <dbReference type="NCBI Taxonomy" id="39272"/>
    <lineage>
        <taxon>Eukaryota</taxon>
        <taxon>Metazoa</taxon>
        <taxon>Ecdysozoa</taxon>
        <taxon>Arthropoda</taxon>
        <taxon>Hexapoda</taxon>
        <taxon>Collembola</taxon>
        <taxon>Symphypleona</taxon>
        <taxon>Sminthuridae</taxon>
        <taxon>Allacma</taxon>
    </lineage>
</organism>
<accession>A0A8J2PJZ3</accession>
<protein>
    <submittedName>
        <fullName evidence="2">Uncharacterized protein</fullName>
    </submittedName>
</protein>
<evidence type="ECO:0000313" key="3">
    <source>
        <dbReference type="Proteomes" id="UP000708208"/>
    </source>
</evidence>
<feature type="transmembrane region" description="Helical" evidence="1">
    <location>
        <begin position="12"/>
        <end position="32"/>
    </location>
</feature>
<name>A0A8J2PJZ3_9HEXA</name>
<evidence type="ECO:0000313" key="2">
    <source>
        <dbReference type="EMBL" id="CAG7816869.1"/>
    </source>
</evidence>
<keyword evidence="3" id="KW-1185">Reference proteome</keyword>
<dbReference type="EMBL" id="CAJVCH010380078">
    <property type="protein sequence ID" value="CAG7816869.1"/>
    <property type="molecule type" value="Genomic_DNA"/>
</dbReference>
<keyword evidence="1" id="KW-0812">Transmembrane</keyword>
<sequence>CDLCFGRVLKGFFVVHSSLYLEVVIWEIIILYELPAKLYYTNEGALVEE</sequence>